<dbReference type="KEGG" id="err:DVR09_12760"/>
<evidence type="ECO:0000313" key="3">
    <source>
        <dbReference type="Proteomes" id="UP000254508"/>
    </source>
</evidence>
<keyword evidence="2" id="KW-0808">Transferase</keyword>
<dbReference type="GO" id="GO:0016747">
    <property type="term" value="F:acyltransferase activity, transferring groups other than amino-acyl groups"/>
    <property type="evidence" value="ECO:0007669"/>
    <property type="project" value="InterPro"/>
</dbReference>
<dbReference type="CDD" id="cd04301">
    <property type="entry name" value="NAT_SF"/>
    <property type="match status" value="1"/>
</dbReference>
<dbReference type="EMBL" id="CP031357">
    <property type="protein sequence ID" value="AXK43076.1"/>
    <property type="molecule type" value="Genomic_DNA"/>
</dbReference>
<sequence>MESEVVAATRTGHVIAIAQVQCDGAGCLLEKLFVDPDAMGLGAGRRRFEWAASAARRMGATELIVEADPDAGSFYLAMGCAVPTEPRLDRYPDGACRALFQTWDSG</sequence>
<feature type="domain" description="N-acetyltransferase" evidence="1">
    <location>
        <begin position="1"/>
        <end position="103"/>
    </location>
</feature>
<dbReference type="Proteomes" id="UP000254508">
    <property type="component" value="Chromosome"/>
</dbReference>
<dbReference type="OrthoDB" id="9797417at2"/>
<reference evidence="3" key="1">
    <citation type="submission" date="2018-07" db="EMBL/GenBank/DDBJ databases">
        <title>Genome sequence of Erythrobacter strain YH-07, an antagonistic bacterium isolated from Yellow Sea.</title>
        <authorList>
            <person name="Tang T."/>
            <person name="Liu Q."/>
            <person name="Sun X."/>
        </authorList>
    </citation>
    <scope>NUCLEOTIDE SEQUENCE [LARGE SCALE GENOMIC DNA]</scope>
    <source>
        <strain evidence="3">YH-07</strain>
    </source>
</reference>
<proteinExistence type="predicted"/>
<evidence type="ECO:0000259" key="1">
    <source>
        <dbReference type="PROSITE" id="PS51186"/>
    </source>
</evidence>
<protein>
    <submittedName>
        <fullName evidence="2">GNAT family N-acetyltransferase</fullName>
    </submittedName>
</protein>
<organism evidence="2 3">
    <name type="scientific">Erythrobacter aureus</name>
    <dbReference type="NCBI Taxonomy" id="2182384"/>
    <lineage>
        <taxon>Bacteria</taxon>
        <taxon>Pseudomonadati</taxon>
        <taxon>Pseudomonadota</taxon>
        <taxon>Alphaproteobacteria</taxon>
        <taxon>Sphingomonadales</taxon>
        <taxon>Erythrobacteraceae</taxon>
        <taxon>Erythrobacter/Porphyrobacter group</taxon>
        <taxon>Erythrobacter</taxon>
    </lineage>
</organism>
<evidence type="ECO:0000313" key="2">
    <source>
        <dbReference type="EMBL" id="AXK43076.1"/>
    </source>
</evidence>
<dbReference type="SUPFAM" id="SSF55729">
    <property type="entry name" value="Acyl-CoA N-acyltransferases (Nat)"/>
    <property type="match status" value="1"/>
</dbReference>
<dbReference type="PROSITE" id="PS51186">
    <property type="entry name" value="GNAT"/>
    <property type="match status" value="1"/>
</dbReference>
<keyword evidence="3" id="KW-1185">Reference proteome</keyword>
<gene>
    <name evidence="2" type="ORF">DVR09_12760</name>
</gene>
<accession>A0A345YGM4</accession>
<dbReference type="InterPro" id="IPR016181">
    <property type="entry name" value="Acyl_CoA_acyltransferase"/>
</dbReference>
<dbReference type="Gene3D" id="3.40.630.30">
    <property type="match status" value="1"/>
</dbReference>
<dbReference type="AlphaFoldDB" id="A0A345YGM4"/>
<dbReference type="InterPro" id="IPR000182">
    <property type="entry name" value="GNAT_dom"/>
</dbReference>
<dbReference type="Pfam" id="PF13673">
    <property type="entry name" value="Acetyltransf_10"/>
    <property type="match status" value="1"/>
</dbReference>
<name>A0A345YGM4_9SPHN</name>